<dbReference type="GO" id="GO:0006865">
    <property type="term" value="P:amino acid transport"/>
    <property type="evidence" value="ECO:0007669"/>
    <property type="project" value="UniProtKB-KW"/>
</dbReference>
<evidence type="ECO:0000256" key="5">
    <source>
        <dbReference type="ARBA" id="ARBA00022989"/>
    </source>
</evidence>
<comment type="subcellular location">
    <subcellularLocation>
        <location evidence="1">Membrane</location>
    </subcellularLocation>
</comment>
<reference evidence="9" key="1">
    <citation type="submission" date="2022-03" db="EMBL/GenBank/DDBJ databases">
        <title>A functionally conserved STORR gene fusion in Papaver species that diverged 16.8 million years ago.</title>
        <authorList>
            <person name="Catania T."/>
        </authorList>
    </citation>
    <scope>NUCLEOTIDE SEQUENCE</scope>
    <source>
        <strain evidence="9">S-191538</strain>
    </source>
</reference>
<protein>
    <recommendedName>
        <fullName evidence="8">Amino acid transporter transmembrane domain-containing protein</fullName>
    </recommendedName>
</protein>
<keyword evidence="6 7" id="KW-0472">Membrane</keyword>
<evidence type="ECO:0000259" key="8">
    <source>
        <dbReference type="Pfam" id="PF01490"/>
    </source>
</evidence>
<evidence type="ECO:0000256" key="1">
    <source>
        <dbReference type="ARBA" id="ARBA00004370"/>
    </source>
</evidence>
<feature type="domain" description="Amino acid transporter transmembrane" evidence="8">
    <location>
        <begin position="22"/>
        <end position="130"/>
    </location>
</feature>
<dbReference type="Pfam" id="PF01490">
    <property type="entry name" value="Aa_trans"/>
    <property type="match status" value="1"/>
</dbReference>
<evidence type="ECO:0000256" key="3">
    <source>
        <dbReference type="ARBA" id="ARBA00022692"/>
    </source>
</evidence>
<comment type="caution">
    <text evidence="9">The sequence shown here is derived from an EMBL/GenBank/DDBJ whole genome shotgun (WGS) entry which is preliminary data.</text>
</comment>
<name>A0AA41S210_PAPNU</name>
<dbReference type="InterPro" id="IPR013057">
    <property type="entry name" value="AA_transpt_TM"/>
</dbReference>
<organism evidence="9 10">
    <name type="scientific">Papaver nudicaule</name>
    <name type="common">Iceland poppy</name>
    <dbReference type="NCBI Taxonomy" id="74823"/>
    <lineage>
        <taxon>Eukaryota</taxon>
        <taxon>Viridiplantae</taxon>
        <taxon>Streptophyta</taxon>
        <taxon>Embryophyta</taxon>
        <taxon>Tracheophyta</taxon>
        <taxon>Spermatophyta</taxon>
        <taxon>Magnoliopsida</taxon>
        <taxon>Ranunculales</taxon>
        <taxon>Papaveraceae</taxon>
        <taxon>Papaveroideae</taxon>
        <taxon>Papaver</taxon>
    </lineage>
</organism>
<dbReference type="AlphaFoldDB" id="A0AA41S210"/>
<keyword evidence="4" id="KW-0029">Amino-acid transport</keyword>
<dbReference type="PANTHER" id="PTHR48017">
    <property type="entry name" value="OS05G0424000 PROTEIN-RELATED"/>
    <property type="match status" value="1"/>
</dbReference>
<gene>
    <name evidence="9" type="ORF">MKW94_021781</name>
</gene>
<keyword evidence="2" id="KW-0813">Transport</keyword>
<feature type="transmembrane region" description="Helical" evidence="7">
    <location>
        <begin position="49"/>
        <end position="68"/>
    </location>
</feature>
<feature type="transmembrane region" description="Helical" evidence="7">
    <location>
        <begin position="110"/>
        <end position="131"/>
    </location>
</feature>
<evidence type="ECO:0000256" key="2">
    <source>
        <dbReference type="ARBA" id="ARBA00022448"/>
    </source>
</evidence>
<keyword evidence="10" id="KW-1185">Reference proteome</keyword>
<evidence type="ECO:0000313" key="9">
    <source>
        <dbReference type="EMBL" id="MCL7027779.1"/>
    </source>
</evidence>
<accession>A0AA41S210</accession>
<evidence type="ECO:0000256" key="7">
    <source>
        <dbReference type="SAM" id="Phobius"/>
    </source>
</evidence>
<keyword evidence="5 7" id="KW-1133">Transmembrane helix</keyword>
<feature type="transmembrane region" description="Helical" evidence="7">
    <location>
        <begin position="21"/>
        <end position="43"/>
    </location>
</feature>
<dbReference type="GO" id="GO:0016020">
    <property type="term" value="C:membrane"/>
    <property type="evidence" value="ECO:0007669"/>
    <property type="project" value="UniProtKB-SubCell"/>
</dbReference>
<dbReference type="EMBL" id="JAJJMA010071970">
    <property type="protein sequence ID" value="MCL7027779.1"/>
    <property type="molecule type" value="Genomic_DNA"/>
</dbReference>
<proteinExistence type="predicted"/>
<evidence type="ECO:0000313" key="10">
    <source>
        <dbReference type="Proteomes" id="UP001177140"/>
    </source>
</evidence>
<sequence length="132" mass="14280">MHLAQHNATPAHSGSHKMLRNIWTCNAHIITGVIGSGVLSLAWSTAQLGWIAGPISMVSFAIVTYVSASLLSDCYRSPDPVTGKRNYTYVEAVNAILGEKRSWLCGYLQYLSMYGGCIAYVITASISMGYLS</sequence>
<evidence type="ECO:0000256" key="6">
    <source>
        <dbReference type="ARBA" id="ARBA00023136"/>
    </source>
</evidence>
<dbReference type="Proteomes" id="UP001177140">
    <property type="component" value="Unassembled WGS sequence"/>
</dbReference>
<evidence type="ECO:0000256" key="4">
    <source>
        <dbReference type="ARBA" id="ARBA00022970"/>
    </source>
</evidence>
<keyword evidence="3 7" id="KW-0812">Transmembrane</keyword>